<protein>
    <submittedName>
        <fullName evidence="1">Uncharacterized protein</fullName>
    </submittedName>
</protein>
<keyword evidence="2" id="KW-1185">Reference proteome</keyword>
<comment type="caution">
    <text evidence="1">The sequence shown here is derived from an EMBL/GenBank/DDBJ whole genome shotgun (WGS) entry which is preliminary data.</text>
</comment>
<dbReference type="Proteomes" id="UP001333110">
    <property type="component" value="Unassembled WGS sequence"/>
</dbReference>
<dbReference type="EMBL" id="JAUNZN010000010">
    <property type="protein sequence ID" value="KAK4814927.1"/>
    <property type="molecule type" value="Genomic_DNA"/>
</dbReference>
<evidence type="ECO:0000313" key="2">
    <source>
        <dbReference type="Proteomes" id="UP001333110"/>
    </source>
</evidence>
<reference evidence="1 2" key="1">
    <citation type="journal article" date="2023" name="J. Hered.">
        <title>Chromosome-level genome of the wood stork (Mycteria americana) provides insight into avian chromosome evolution.</title>
        <authorList>
            <person name="Flamio R. Jr."/>
            <person name="Ramstad K.M."/>
        </authorList>
    </citation>
    <scope>NUCLEOTIDE SEQUENCE [LARGE SCALE GENOMIC DNA]</scope>
    <source>
        <strain evidence="1">JAX WOST 10</strain>
    </source>
</reference>
<name>A0AAN7NFR9_MYCAM</name>
<proteinExistence type="predicted"/>
<organism evidence="1 2">
    <name type="scientific">Mycteria americana</name>
    <name type="common">Wood stork</name>
    <dbReference type="NCBI Taxonomy" id="33587"/>
    <lineage>
        <taxon>Eukaryota</taxon>
        <taxon>Metazoa</taxon>
        <taxon>Chordata</taxon>
        <taxon>Craniata</taxon>
        <taxon>Vertebrata</taxon>
        <taxon>Euteleostomi</taxon>
        <taxon>Archelosauria</taxon>
        <taxon>Archosauria</taxon>
        <taxon>Dinosauria</taxon>
        <taxon>Saurischia</taxon>
        <taxon>Theropoda</taxon>
        <taxon>Coelurosauria</taxon>
        <taxon>Aves</taxon>
        <taxon>Neognathae</taxon>
        <taxon>Neoaves</taxon>
        <taxon>Aequornithes</taxon>
        <taxon>Ciconiiformes</taxon>
        <taxon>Ciconiidae</taxon>
        <taxon>Mycteria</taxon>
    </lineage>
</organism>
<evidence type="ECO:0000313" key="1">
    <source>
        <dbReference type="EMBL" id="KAK4814927.1"/>
    </source>
</evidence>
<accession>A0AAN7NFR9</accession>
<sequence>MYNSTYMFDDDSDDELPTQQAIQESLQDRHKIETSGSATEDERYFQYVTSKEHGKIIAAIRTVKYKYATLSLYP</sequence>
<dbReference type="AlphaFoldDB" id="A0AAN7NFR9"/>
<gene>
    <name evidence="1" type="ORF">QYF61_006282</name>
</gene>